<organism evidence="8 9">
    <name type="scientific">Nocardiopsis coralli</name>
    <dbReference type="NCBI Taxonomy" id="2772213"/>
    <lineage>
        <taxon>Bacteria</taxon>
        <taxon>Bacillati</taxon>
        <taxon>Actinomycetota</taxon>
        <taxon>Actinomycetes</taxon>
        <taxon>Streptosporangiales</taxon>
        <taxon>Nocardiopsidaceae</taxon>
        <taxon>Nocardiopsis</taxon>
    </lineage>
</organism>
<proteinExistence type="inferred from homology"/>
<evidence type="ECO:0000256" key="3">
    <source>
        <dbReference type="ARBA" id="ARBA00023172"/>
    </source>
</evidence>
<feature type="domain" description="Tyr recombinase" evidence="6">
    <location>
        <begin position="180"/>
        <end position="397"/>
    </location>
</feature>
<name>A0ABR9P8M7_9ACTN</name>
<dbReference type="InterPro" id="IPR053876">
    <property type="entry name" value="Phage_int_M"/>
</dbReference>
<dbReference type="Pfam" id="PF00589">
    <property type="entry name" value="Phage_integrase"/>
    <property type="match status" value="1"/>
</dbReference>
<feature type="region of interest" description="Disordered" evidence="5">
    <location>
        <begin position="397"/>
        <end position="424"/>
    </location>
</feature>
<protein>
    <submittedName>
        <fullName evidence="8">Site-specific integrase</fullName>
    </submittedName>
</protein>
<dbReference type="InterPro" id="IPR044068">
    <property type="entry name" value="CB"/>
</dbReference>
<dbReference type="RefSeq" id="WP_193122809.1">
    <property type="nucleotide sequence ID" value="NZ_JADBGI010000013.1"/>
</dbReference>
<accession>A0ABR9P8M7</accession>
<comment type="similarity">
    <text evidence="1">Belongs to the 'phage' integrase family.</text>
</comment>
<gene>
    <name evidence="8" type="ORF">IDM40_16030</name>
</gene>
<keyword evidence="2 4" id="KW-0238">DNA-binding</keyword>
<dbReference type="InterPro" id="IPR002104">
    <property type="entry name" value="Integrase_catalytic"/>
</dbReference>
<dbReference type="InterPro" id="IPR010998">
    <property type="entry name" value="Integrase_recombinase_N"/>
</dbReference>
<comment type="caution">
    <text evidence="8">The sequence shown here is derived from an EMBL/GenBank/DDBJ whole genome shotgun (WGS) entry which is preliminary data.</text>
</comment>
<dbReference type="SUPFAM" id="SSF56349">
    <property type="entry name" value="DNA breaking-rejoining enzymes"/>
    <property type="match status" value="1"/>
</dbReference>
<dbReference type="InterPro" id="IPR013762">
    <property type="entry name" value="Integrase-like_cat_sf"/>
</dbReference>
<feature type="domain" description="Core-binding (CB)" evidence="7">
    <location>
        <begin position="78"/>
        <end position="157"/>
    </location>
</feature>
<evidence type="ECO:0000259" key="7">
    <source>
        <dbReference type="PROSITE" id="PS51900"/>
    </source>
</evidence>
<dbReference type="InterPro" id="IPR011010">
    <property type="entry name" value="DNA_brk_join_enz"/>
</dbReference>
<reference evidence="8 9" key="1">
    <citation type="submission" date="2020-09" db="EMBL/GenBank/DDBJ databases">
        <title>Diversity and distribution of actinomycetes associated with coral in the coast of Hainan.</title>
        <authorList>
            <person name="Li F."/>
        </authorList>
    </citation>
    <scope>NUCLEOTIDE SEQUENCE [LARGE SCALE GENOMIC DNA]</scope>
    <source>
        <strain evidence="8 9">HNM0947</strain>
    </source>
</reference>
<feature type="region of interest" description="Disordered" evidence="5">
    <location>
        <begin position="1"/>
        <end position="24"/>
    </location>
</feature>
<evidence type="ECO:0000259" key="6">
    <source>
        <dbReference type="PROSITE" id="PS51898"/>
    </source>
</evidence>
<keyword evidence="3" id="KW-0233">DNA recombination</keyword>
<dbReference type="PROSITE" id="PS51898">
    <property type="entry name" value="TYR_RECOMBINASE"/>
    <property type="match status" value="1"/>
</dbReference>
<dbReference type="Gene3D" id="1.10.443.10">
    <property type="entry name" value="Intergrase catalytic core"/>
    <property type="match status" value="1"/>
</dbReference>
<dbReference type="EMBL" id="JADBGI010000013">
    <property type="protein sequence ID" value="MBE3000198.1"/>
    <property type="molecule type" value="Genomic_DNA"/>
</dbReference>
<keyword evidence="9" id="KW-1185">Reference proteome</keyword>
<dbReference type="CDD" id="cd01189">
    <property type="entry name" value="INT_ICEBs1_C_like"/>
    <property type="match status" value="1"/>
</dbReference>
<dbReference type="InterPro" id="IPR050090">
    <property type="entry name" value="Tyrosine_recombinase_XerCD"/>
</dbReference>
<evidence type="ECO:0000313" key="8">
    <source>
        <dbReference type="EMBL" id="MBE3000198.1"/>
    </source>
</evidence>
<dbReference type="Pfam" id="PF22022">
    <property type="entry name" value="Phage_int_M"/>
    <property type="match status" value="1"/>
</dbReference>
<dbReference type="PROSITE" id="PS51900">
    <property type="entry name" value="CB"/>
    <property type="match status" value="1"/>
</dbReference>
<evidence type="ECO:0000313" key="9">
    <source>
        <dbReference type="Proteomes" id="UP000806528"/>
    </source>
</evidence>
<evidence type="ECO:0000256" key="4">
    <source>
        <dbReference type="PROSITE-ProRule" id="PRU01248"/>
    </source>
</evidence>
<sequence>MPVVDTWHKTVKQPDGSKVEERSAAYGRGKRWAARYRDDNGNQKSPKFKTKAAAEAHLKRAEGDLQRGQYVDPKAGDVKLRDFAEEVLSNASLDESSRDEMRRRLRRHVFPELGGKAMRAVRPSMVQAWLRGRLDQLGEQTVKTVFQNLSMVFQVAVDDEIIGRNPCRSGSVKAPTVPRRKVEPWSVERVAAIMTALPSYCRAVVAPGAGCGMRQGEVFGLAADDVEFLHRNVIVRRQIKMVRNRWVFAPPKGGKERDVPLPRHVADVLSQHIADRPPVEVTLPWREPGGSPVTARLIFTTRRGKHLNKTTFNAYVWKPALVEVGVLPRPAEGQRIPAAHDKGFHQLRHHYASLTLDEGVSIRALAEYLGHSDPGFTLRTYAHMMPSSDGRARDAIDRAWSANTPPASAPDVRPDGTDGGGHTP</sequence>
<dbReference type="Proteomes" id="UP000806528">
    <property type="component" value="Unassembled WGS sequence"/>
</dbReference>
<evidence type="ECO:0000256" key="1">
    <source>
        <dbReference type="ARBA" id="ARBA00008857"/>
    </source>
</evidence>
<dbReference type="PANTHER" id="PTHR30349">
    <property type="entry name" value="PHAGE INTEGRASE-RELATED"/>
    <property type="match status" value="1"/>
</dbReference>
<dbReference type="Gene3D" id="1.10.150.130">
    <property type="match status" value="1"/>
</dbReference>
<dbReference type="PANTHER" id="PTHR30349:SF64">
    <property type="entry name" value="PROPHAGE INTEGRASE INTD-RELATED"/>
    <property type="match status" value="1"/>
</dbReference>
<evidence type="ECO:0000256" key="5">
    <source>
        <dbReference type="SAM" id="MobiDB-lite"/>
    </source>
</evidence>
<evidence type="ECO:0000256" key="2">
    <source>
        <dbReference type="ARBA" id="ARBA00023125"/>
    </source>
</evidence>